<dbReference type="Gene3D" id="1.10.10.10">
    <property type="entry name" value="Winged helix-like DNA-binding domain superfamily/Winged helix DNA-binding domain"/>
    <property type="match status" value="1"/>
</dbReference>
<reference evidence="2" key="1">
    <citation type="submission" date="2016-10" db="EMBL/GenBank/DDBJ databases">
        <authorList>
            <person name="Varghese N."/>
            <person name="Submissions S."/>
        </authorList>
    </citation>
    <scope>NUCLEOTIDE SEQUENCE [LARGE SCALE GENOMIC DNA]</scope>
    <source>
        <strain evidence="2">CGMCC 1.7739</strain>
    </source>
</reference>
<sequence>MSEERDISGILEILDDDYARAILEATRQKQMSAKELSEECDMSVSTVSRRVNTLLEYDLLIERTHVDPDGHHYSEYEAQLDRVDVRLLESGFDVRIELREDAADRFTRIWDTMRNE</sequence>
<dbReference type="InterPro" id="IPR036388">
    <property type="entry name" value="WH-like_DNA-bd_sf"/>
</dbReference>
<protein>
    <submittedName>
        <fullName evidence="1">Helix-turn-helix domain-containing protein</fullName>
    </submittedName>
</protein>
<dbReference type="STRING" id="553467.SAMN04488063_3415"/>
<organism evidence="1 2">
    <name type="scientific">Halopelagius inordinatus</name>
    <dbReference type="NCBI Taxonomy" id="553467"/>
    <lineage>
        <taxon>Archaea</taxon>
        <taxon>Methanobacteriati</taxon>
        <taxon>Methanobacteriota</taxon>
        <taxon>Stenosarchaea group</taxon>
        <taxon>Halobacteria</taxon>
        <taxon>Halobacteriales</taxon>
        <taxon>Haloferacaceae</taxon>
    </lineage>
</organism>
<accession>A0A1I2W3B2</accession>
<dbReference type="InterPro" id="IPR036390">
    <property type="entry name" value="WH_DNA-bd_sf"/>
</dbReference>
<evidence type="ECO:0000313" key="1">
    <source>
        <dbReference type="EMBL" id="SFG95843.1"/>
    </source>
</evidence>
<dbReference type="RefSeq" id="WP_092893773.1">
    <property type="nucleotide sequence ID" value="NZ_FOOQ01000007.1"/>
</dbReference>
<dbReference type="SUPFAM" id="SSF46785">
    <property type="entry name" value="Winged helix' DNA-binding domain"/>
    <property type="match status" value="1"/>
</dbReference>
<dbReference type="Proteomes" id="UP000198876">
    <property type="component" value="Unassembled WGS sequence"/>
</dbReference>
<gene>
    <name evidence="1" type="ORF">SAMN04488063_3415</name>
</gene>
<dbReference type="Pfam" id="PF12840">
    <property type="entry name" value="HTH_20"/>
    <property type="match status" value="1"/>
</dbReference>
<dbReference type="InterPro" id="IPR011991">
    <property type="entry name" value="ArsR-like_HTH"/>
</dbReference>
<dbReference type="CDD" id="cd00090">
    <property type="entry name" value="HTH_ARSR"/>
    <property type="match status" value="1"/>
</dbReference>
<evidence type="ECO:0000313" key="2">
    <source>
        <dbReference type="Proteomes" id="UP000198876"/>
    </source>
</evidence>
<keyword evidence="2" id="KW-1185">Reference proteome</keyword>
<name>A0A1I2W3B2_9EURY</name>
<proteinExistence type="predicted"/>
<dbReference type="EMBL" id="FOOQ01000007">
    <property type="protein sequence ID" value="SFG95843.1"/>
    <property type="molecule type" value="Genomic_DNA"/>
</dbReference>
<dbReference type="AlphaFoldDB" id="A0A1I2W3B2"/>
<dbReference type="OrthoDB" id="290446at2157"/>